<dbReference type="Pfam" id="PF20179">
    <property type="entry name" value="MSS51_C"/>
    <property type="match status" value="1"/>
</dbReference>
<accession>A0AAE0GAA3</accession>
<organism evidence="2 3">
    <name type="scientific">Cymbomonas tetramitiformis</name>
    <dbReference type="NCBI Taxonomy" id="36881"/>
    <lineage>
        <taxon>Eukaryota</taxon>
        <taxon>Viridiplantae</taxon>
        <taxon>Chlorophyta</taxon>
        <taxon>Pyramimonadophyceae</taxon>
        <taxon>Pyramimonadales</taxon>
        <taxon>Pyramimonadaceae</taxon>
        <taxon>Cymbomonas</taxon>
    </lineage>
</organism>
<evidence type="ECO:0000313" key="3">
    <source>
        <dbReference type="Proteomes" id="UP001190700"/>
    </source>
</evidence>
<protein>
    <recommendedName>
        <fullName evidence="1">Mitochondrial splicing suppressor 51-like C-terminal domain-containing protein</fullName>
    </recommendedName>
</protein>
<dbReference type="EMBL" id="LGRX02007698">
    <property type="protein sequence ID" value="KAK3274484.1"/>
    <property type="molecule type" value="Genomic_DNA"/>
</dbReference>
<dbReference type="AlphaFoldDB" id="A0AAE0GAA3"/>
<dbReference type="InterPro" id="IPR046824">
    <property type="entry name" value="Mss51-like_C"/>
</dbReference>
<keyword evidence="3" id="KW-1185">Reference proteome</keyword>
<feature type="domain" description="Mitochondrial splicing suppressor 51-like C-terminal" evidence="1">
    <location>
        <begin position="40"/>
        <end position="170"/>
    </location>
</feature>
<dbReference type="Proteomes" id="UP001190700">
    <property type="component" value="Unassembled WGS sequence"/>
</dbReference>
<evidence type="ECO:0000259" key="1">
    <source>
        <dbReference type="Pfam" id="PF20179"/>
    </source>
</evidence>
<sequence>MNRSNQLEALRDDDSTIAESCWKTVKDAMAISGGIGALQTEDRPARVHFVGCSRKEWSFPFERLLEIFPRGVEISLVGLNTLDYPVLPQDGGALTDWDAKVLKPTQVSPGVELGAYAWTYQQFLRSEFFQGDADFVVMFHPGLTQHFFAWYPVMGYLGKRRILTLITTYEMCPVPLEDERGATATFLHTVGLRVVSSCLHNEHRAACAIDELYANGAVFLVHGVFGEFRSSSDRAYMPVRAALREKCAMNFLPQVDCYALQHDEMMTPVQAVASAAEGARRGAAAAGMCEAAVREFVNEAMSTSNFPSEDVELWRSGDALSSPNTTKFDFLAQQLEIESRLPE</sequence>
<proteinExistence type="predicted"/>
<comment type="caution">
    <text evidence="2">The sequence shown here is derived from an EMBL/GenBank/DDBJ whole genome shotgun (WGS) entry which is preliminary data.</text>
</comment>
<reference evidence="2 3" key="1">
    <citation type="journal article" date="2015" name="Genome Biol. Evol.">
        <title>Comparative Genomics of a Bacterivorous Green Alga Reveals Evolutionary Causalities and Consequences of Phago-Mixotrophic Mode of Nutrition.</title>
        <authorList>
            <person name="Burns J.A."/>
            <person name="Paasch A."/>
            <person name="Narechania A."/>
            <person name="Kim E."/>
        </authorList>
    </citation>
    <scope>NUCLEOTIDE SEQUENCE [LARGE SCALE GENOMIC DNA]</scope>
    <source>
        <strain evidence="2 3">PLY_AMNH</strain>
    </source>
</reference>
<gene>
    <name evidence="2" type="ORF">CYMTET_17336</name>
</gene>
<evidence type="ECO:0000313" key="2">
    <source>
        <dbReference type="EMBL" id="KAK3274484.1"/>
    </source>
</evidence>
<name>A0AAE0GAA3_9CHLO</name>